<sequence length="119" mass="13839">MSLFWFDQHKQKLLLTATNNNINYNNNNNNFLLVVVKLHLVFIAFALFMLILNLFTFVHLCLLRTSCLCLEKILREFGLEVAVSSLRISFQSFHSSILPSVASRDLRKKVKEPVCRLPR</sequence>
<reference evidence="4" key="1">
    <citation type="submission" date="2012-12" db="EMBL/GenBank/DDBJ databases">
        <authorList>
            <person name="Hellsten U."/>
            <person name="Grimwood J."/>
            <person name="Chapman J.A."/>
            <person name="Shapiro H."/>
            <person name="Aerts A."/>
            <person name="Otillar R.P."/>
            <person name="Terry A.Y."/>
            <person name="Boore J.L."/>
            <person name="Simakov O."/>
            <person name="Marletaz F."/>
            <person name="Cho S.-J."/>
            <person name="Edsinger-Gonzales E."/>
            <person name="Havlak P."/>
            <person name="Kuo D.-H."/>
            <person name="Larsson T."/>
            <person name="Lv J."/>
            <person name="Arendt D."/>
            <person name="Savage R."/>
            <person name="Osoegawa K."/>
            <person name="de Jong P."/>
            <person name="Lindberg D.R."/>
            <person name="Seaver E.C."/>
            <person name="Weisblat D.A."/>
            <person name="Putnam N.H."/>
            <person name="Grigoriev I.V."/>
            <person name="Rokhsar D.S."/>
        </authorList>
    </citation>
    <scope>NUCLEOTIDE SEQUENCE</scope>
</reference>
<dbReference type="Proteomes" id="UP000015101">
    <property type="component" value="Unassembled WGS sequence"/>
</dbReference>
<organism evidence="3 4">
    <name type="scientific">Helobdella robusta</name>
    <name type="common">Californian leech</name>
    <dbReference type="NCBI Taxonomy" id="6412"/>
    <lineage>
        <taxon>Eukaryota</taxon>
        <taxon>Metazoa</taxon>
        <taxon>Spiralia</taxon>
        <taxon>Lophotrochozoa</taxon>
        <taxon>Annelida</taxon>
        <taxon>Clitellata</taxon>
        <taxon>Hirudinea</taxon>
        <taxon>Rhynchobdellida</taxon>
        <taxon>Glossiphoniidae</taxon>
        <taxon>Helobdella</taxon>
    </lineage>
</organism>
<proteinExistence type="predicted"/>
<dbReference type="CTD" id="20201757"/>
<keyword evidence="1" id="KW-0472">Membrane</keyword>
<keyword evidence="1" id="KW-0812">Transmembrane</keyword>
<dbReference type="EnsemblMetazoa" id="HelroT167003">
    <property type="protein sequence ID" value="HelroP167003"/>
    <property type="gene ID" value="HelroG167003"/>
</dbReference>
<gene>
    <name evidence="3" type="primary">20201757</name>
    <name evidence="2" type="ORF">HELRODRAFT_167003</name>
</gene>
<dbReference type="RefSeq" id="XP_009010398.1">
    <property type="nucleotide sequence ID" value="XM_009012150.1"/>
</dbReference>
<keyword evidence="4" id="KW-1185">Reference proteome</keyword>
<dbReference type="AlphaFoldDB" id="T1EYV7"/>
<evidence type="ECO:0000256" key="1">
    <source>
        <dbReference type="SAM" id="Phobius"/>
    </source>
</evidence>
<dbReference type="GeneID" id="20201757"/>
<dbReference type="KEGG" id="hro:HELRODRAFT_167003"/>
<evidence type="ECO:0000313" key="2">
    <source>
        <dbReference type="EMBL" id="ESO11910.1"/>
    </source>
</evidence>
<dbReference type="EMBL" id="KB095812">
    <property type="protein sequence ID" value="ESO11910.1"/>
    <property type="molecule type" value="Genomic_DNA"/>
</dbReference>
<keyword evidence="1" id="KW-1133">Transmembrane helix</keyword>
<feature type="transmembrane region" description="Helical" evidence="1">
    <location>
        <begin position="38"/>
        <end position="63"/>
    </location>
</feature>
<reference evidence="2 4" key="2">
    <citation type="journal article" date="2013" name="Nature">
        <title>Insights into bilaterian evolution from three spiralian genomes.</title>
        <authorList>
            <person name="Simakov O."/>
            <person name="Marletaz F."/>
            <person name="Cho S.J."/>
            <person name="Edsinger-Gonzales E."/>
            <person name="Havlak P."/>
            <person name="Hellsten U."/>
            <person name="Kuo D.H."/>
            <person name="Larsson T."/>
            <person name="Lv J."/>
            <person name="Arendt D."/>
            <person name="Savage R."/>
            <person name="Osoegawa K."/>
            <person name="de Jong P."/>
            <person name="Grimwood J."/>
            <person name="Chapman J.A."/>
            <person name="Shapiro H."/>
            <person name="Aerts A."/>
            <person name="Otillar R.P."/>
            <person name="Terry A.Y."/>
            <person name="Boore J.L."/>
            <person name="Grigoriev I.V."/>
            <person name="Lindberg D.R."/>
            <person name="Seaver E.C."/>
            <person name="Weisblat D.A."/>
            <person name="Putnam N.H."/>
            <person name="Rokhsar D.S."/>
        </authorList>
    </citation>
    <scope>NUCLEOTIDE SEQUENCE</scope>
</reference>
<evidence type="ECO:0000313" key="4">
    <source>
        <dbReference type="Proteomes" id="UP000015101"/>
    </source>
</evidence>
<evidence type="ECO:0000313" key="3">
    <source>
        <dbReference type="EnsemblMetazoa" id="HelroP167003"/>
    </source>
</evidence>
<name>T1EYV7_HELRO</name>
<protein>
    <submittedName>
        <fullName evidence="2 3">Uncharacterized protein</fullName>
    </submittedName>
</protein>
<accession>T1EYV7</accession>
<reference evidence="3" key="3">
    <citation type="submission" date="2015-06" db="UniProtKB">
        <authorList>
            <consortium name="EnsemblMetazoa"/>
        </authorList>
    </citation>
    <scope>IDENTIFICATION</scope>
</reference>
<dbReference type="EMBL" id="AMQM01002623">
    <property type="status" value="NOT_ANNOTATED_CDS"/>
    <property type="molecule type" value="Genomic_DNA"/>
</dbReference>
<dbReference type="InParanoid" id="T1EYV7"/>
<dbReference type="HOGENOM" id="CLU_2063972_0_0_1"/>